<dbReference type="NCBIfam" id="TIGR00254">
    <property type="entry name" value="GGDEF"/>
    <property type="match status" value="1"/>
</dbReference>
<dbReference type="GO" id="GO:0052621">
    <property type="term" value="F:diguanylate cyclase activity"/>
    <property type="evidence" value="ECO:0007669"/>
    <property type="project" value="TreeGrafter"/>
</dbReference>
<dbReference type="SUPFAM" id="SSF55073">
    <property type="entry name" value="Nucleotide cyclase"/>
    <property type="match status" value="1"/>
</dbReference>
<comment type="caution">
    <text evidence="2">The sequence shown here is derived from an EMBL/GenBank/DDBJ whole genome shotgun (WGS) entry which is preliminary data.</text>
</comment>
<sequence>MEFENFEQLKQSVHVLNKYFPIVHVWDNDHRQILYEIQNANSLESNPASHVFHNATLSIWDKEAKIEISIPISVERRQYRLELIRYCSDSDNSDSLPYIKRLVITDSLTNLYNRRYIDEKLPMDLKRTFQNGAPVSFIYSDIDFFKKINDEHGHVAGDYVLREVADIFFNSIRRKDGWAARYGGDEFLICLPDLNHGTAVKIANRIRQSIEKRNFSINGQILNLTCSFGVQTIYKTSGISTVNQIIGILDRKLYRAKRKGRNSVVG</sequence>
<dbReference type="GO" id="GO:1902201">
    <property type="term" value="P:negative regulation of bacterial-type flagellum-dependent cell motility"/>
    <property type="evidence" value="ECO:0007669"/>
    <property type="project" value="TreeGrafter"/>
</dbReference>
<proteinExistence type="predicted"/>
<dbReference type="InterPro" id="IPR043128">
    <property type="entry name" value="Rev_trsase/Diguanyl_cyclase"/>
</dbReference>
<dbReference type="EMBL" id="VSSQ01002607">
    <property type="protein sequence ID" value="MPM16415.1"/>
    <property type="molecule type" value="Genomic_DNA"/>
</dbReference>
<organism evidence="2">
    <name type="scientific">bioreactor metagenome</name>
    <dbReference type="NCBI Taxonomy" id="1076179"/>
    <lineage>
        <taxon>unclassified sequences</taxon>
        <taxon>metagenomes</taxon>
        <taxon>ecological metagenomes</taxon>
    </lineage>
</organism>
<dbReference type="SMART" id="SM00267">
    <property type="entry name" value="GGDEF"/>
    <property type="match status" value="1"/>
</dbReference>
<evidence type="ECO:0000259" key="1">
    <source>
        <dbReference type="PROSITE" id="PS50887"/>
    </source>
</evidence>
<dbReference type="GO" id="GO:0043709">
    <property type="term" value="P:cell adhesion involved in single-species biofilm formation"/>
    <property type="evidence" value="ECO:0007669"/>
    <property type="project" value="TreeGrafter"/>
</dbReference>
<dbReference type="PANTHER" id="PTHR45138:SF9">
    <property type="entry name" value="DIGUANYLATE CYCLASE DGCM-RELATED"/>
    <property type="match status" value="1"/>
</dbReference>
<dbReference type="InterPro" id="IPR050469">
    <property type="entry name" value="Diguanylate_Cyclase"/>
</dbReference>
<dbReference type="Pfam" id="PF00990">
    <property type="entry name" value="GGDEF"/>
    <property type="match status" value="1"/>
</dbReference>
<dbReference type="FunFam" id="3.30.70.270:FF:000001">
    <property type="entry name" value="Diguanylate cyclase domain protein"/>
    <property type="match status" value="1"/>
</dbReference>
<accession>A0A644XJR5</accession>
<name>A0A644XJR5_9ZZZZ</name>
<protein>
    <recommendedName>
        <fullName evidence="1">GGDEF domain-containing protein</fullName>
    </recommendedName>
</protein>
<gene>
    <name evidence="2" type="ORF">SDC9_62794</name>
</gene>
<reference evidence="2" key="1">
    <citation type="submission" date="2019-08" db="EMBL/GenBank/DDBJ databases">
        <authorList>
            <person name="Kucharzyk K."/>
            <person name="Murdoch R.W."/>
            <person name="Higgins S."/>
            <person name="Loffler F."/>
        </authorList>
    </citation>
    <scope>NUCLEOTIDE SEQUENCE</scope>
</reference>
<feature type="domain" description="GGDEF" evidence="1">
    <location>
        <begin position="133"/>
        <end position="266"/>
    </location>
</feature>
<dbReference type="InterPro" id="IPR000160">
    <property type="entry name" value="GGDEF_dom"/>
</dbReference>
<evidence type="ECO:0000313" key="2">
    <source>
        <dbReference type="EMBL" id="MPM16415.1"/>
    </source>
</evidence>
<dbReference type="GO" id="GO:0005886">
    <property type="term" value="C:plasma membrane"/>
    <property type="evidence" value="ECO:0007669"/>
    <property type="project" value="TreeGrafter"/>
</dbReference>
<dbReference type="PROSITE" id="PS50887">
    <property type="entry name" value="GGDEF"/>
    <property type="match status" value="1"/>
</dbReference>
<dbReference type="PANTHER" id="PTHR45138">
    <property type="entry name" value="REGULATORY COMPONENTS OF SENSORY TRANSDUCTION SYSTEM"/>
    <property type="match status" value="1"/>
</dbReference>
<dbReference type="AlphaFoldDB" id="A0A644XJR5"/>
<dbReference type="InterPro" id="IPR029787">
    <property type="entry name" value="Nucleotide_cyclase"/>
</dbReference>
<dbReference type="CDD" id="cd01949">
    <property type="entry name" value="GGDEF"/>
    <property type="match status" value="1"/>
</dbReference>
<dbReference type="Gene3D" id="3.30.70.270">
    <property type="match status" value="1"/>
</dbReference>